<dbReference type="SMART" id="SM00091">
    <property type="entry name" value="PAS"/>
    <property type="match status" value="4"/>
</dbReference>
<dbReference type="GO" id="GO:0016020">
    <property type="term" value="C:membrane"/>
    <property type="evidence" value="ECO:0007669"/>
    <property type="project" value="UniProtKB-SubCell"/>
</dbReference>
<keyword evidence="5" id="KW-0808">Transferase</keyword>
<evidence type="ECO:0000256" key="3">
    <source>
        <dbReference type="ARBA" id="ARBA00012438"/>
    </source>
</evidence>
<keyword evidence="7" id="KW-0418">Kinase</keyword>
<feature type="domain" description="PAC" evidence="14">
    <location>
        <begin position="664"/>
        <end position="716"/>
    </location>
</feature>
<dbReference type="SUPFAM" id="SSF47384">
    <property type="entry name" value="Homodimeric domain of signal transducing histidine kinase"/>
    <property type="match status" value="1"/>
</dbReference>
<evidence type="ECO:0000256" key="7">
    <source>
        <dbReference type="ARBA" id="ARBA00022777"/>
    </source>
</evidence>
<dbReference type="GO" id="GO:0006355">
    <property type="term" value="P:regulation of DNA-templated transcription"/>
    <property type="evidence" value="ECO:0007669"/>
    <property type="project" value="InterPro"/>
</dbReference>
<gene>
    <name evidence="16" type="ORF">IWH25_06185</name>
</gene>
<evidence type="ECO:0000256" key="8">
    <source>
        <dbReference type="ARBA" id="ARBA00022989"/>
    </source>
</evidence>
<evidence type="ECO:0000256" key="11">
    <source>
        <dbReference type="SAM" id="Coils"/>
    </source>
</evidence>
<dbReference type="SUPFAM" id="SSF55874">
    <property type="entry name" value="ATPase domain of HSP90 chaperone/DNA topoisomerase II/histidine kinase"/>
    <property type="match status" value="1"/>
</dbReference>
<dbReference type="InterPro" id="IPR000700">
    <property type="entry name" value="PAS-assoc_C"/>
</dbReference>
<dbReference type="InterPro" id="IPR000014">
    <property type="entry name" value="PAS"/>
</dbReference>
<dbReference type="PROSITE" id="PS50112">
    <property type="entry name" value="PAS"/>
    <property type="match status" value="2"/>
</dbReference>
<dbReference type="Proteomes" id="UP000663444">
    <property type="component" value="Chromosome"/>
</dbReference>
<dbReference type="CDD" id="cd00082">
    <property type="entry name" value="HisKA"/>
    <property type="match status" value="1"/>
</dbReference>
<dbReference type="InterPro" id="IPR005467">
    <property type="entry name" value="His_kinase_dom"/>
</dbReference>
<dbReference type="InterPro" id="IPR036890">
    <property type="entry name" value="HATPase_C_sf"/>
</dbReference>
<dbReference type="Pfam" id="PF00512">
    <property type="entry name" value="HisKA"/>
    <property type="match status" value="1"/>
</dbReference>
<accession>A0A974SR22</accession>
<comment type="subcellular location">
    <subcellularLocation>
        <location evidence="2">Membrane</location>
    </subcellularLocation>
</comment>
<protein>
    <recommendedName>
        <fullName evidence="3">histidine kinase</fullName>
        <ecNumber evidence="3">2.7.13.3</ecNumber>
    </recommendedName>
</protein>
<dbReference type="CDD" id="cd00130">
    <property type="entry name" value="PAS"/>
    <property type="match status" value="3"/>
</dbReference>
<dbReference type="KEGG" id="ares:IWH25_06185"/>
<dbReference type="InterPro" id="IPR003661">
    <property type="entry name" value="HisK_dim/P_dom"/>
</dbReference>
<evidence type="ECO:0000256" key="2">
    <source>
        <dbReference type="ARBA" id="ARBA00004370"/>
    </source>
</evidence>
<dbReference type="InterPro" id="IPR050736">
    <property type="entry name" value="Sensor_HK_Regulatory"/>
</dbReference>
<dbReference type="PROSITE" id="PS50113">
    <property type="entry name" value="PAC"/>
    <property type="match status" value="2"/>
</dbReference>
<feature type="domain" description="PAC" evidence="14">
    <location>
        <begin position="396"/>
        <end position="448"/>
    </location>
</feature>
<dbReference type="Gene3D" id="3.30.450.350">
    <property type="entry name" value="CHASE domain"/>
    <property type="match status" value="1"/>
</dbReference>
<dbReference type="Pfam" id="PF12860">
    <property type="entry name" value="PAS_7"/>
    <property type="match status" value="1"/>
</dbReference>
<dbReference type="PROSITE" id="PS50839">
    <property type="entry name" value="CHASE"/>
    <property type="match status" value="1"/>
</dbReference>
<dbReference type="InterPro" id="IPR001610">
    <property type="entry name" value="PAC"/>
</dbReference>
<keyword evidence="10" id="KW-0472">Membrane</keyword>
<dbReference type="InterPro" id="IPR013656">
    <property type="entry name" value="PAS_4"/>
</dbReference>
<dbReference type="PRINTS" id="PR00344">
    <property type="entry name" value="BCTRLSENSOR"/>
</dbReference>
<dbReference type="EMBL" id="CP064781">
    <property type="protein sequence ID" value="QRJ64928.1"/>
    <property type="molecule type" value="Genomic_DNA"/>
</dbReference>
<dbReference type="PROSITE" id="PS50109">
    <property type="entry name" value="HIS_KIN"/>
    <property type="match status" value="1"/>
</dbReference>
<dbReference type="InterPro" id="IPR004358">
    <property type="entry name" value="Sig_transdc_His_kin-like_C"/>
</dbReference>
<organism evidence="16 17">
    <name type="scientific">Azospira restricta</name>
    <dbReference type="NCBI Taxonomy" id="404405"/>
    <lineage>
        <taxon>Bacteria</taxon>
        <taxon>Pseudomonadati</taxon>
        <taxon>Pseudomonadota</taxon>
        <taxon>Betaproteobacteria</taxon>
        <taxon>Rhodocyclales</taxon>
        <taxon>Rhodocyclaceae</taxon>
        <taxon>Azospira</taxon>
    </lineage>
</organism>
<dbReference type="PANTHER" id="PTHR43711">
    <property type="entry name" value="TWO-COMPONENT HISTIDINE KINASE"/>
    <property type="match status" value="1"/>
</dbReference>
<dbReference type="Gene3D" id="3.30.450.20">
    <property type="entry name" value="PAS domain"/>
    <property type="match status" value="4"/>
</dbReference>
<dbReference type="InterPro" id="IPR006189">
    <property type="entry name" value="CHASE_dom"/>
</dbReference>
<feature type="domain" description="PAS" evidence="13">
    <location>
        <begin position="321"/>
        <end position="393"/>
    </location>
</feature>
<dbReference type="EC" id="2.7.13.3" evidence="3"/>
<dbReference type="SMART" id="SM00086">
    <property type="entry name" value="PAC"/>
    <property type="match status" value="3"/>
</dbReference>
<dbReference type="AlphaFoldDB" id="A0A974SR22"/>
<evidence type="ECO:0000256" key="4">
    <source>
        <dbReference type="ARBA" id="ARBA00022553"/>
    </source>
</evidence>
<dbReference type="Gene3D" id="1.10.287.130">
    <property type="match status" value="1"/>
</dbReference>
<proteinExistence type="predicted"/>
<keyword evidence="8" id="KW-1133">Transmembrane helix</keyword>
<dbReference type="NCBIfam" id="TIGR00229">
    <property type="entry name" value="sensory_box"/>
    <property type="match status" value="2"/>
</dbReference>
<dbReference type="InterPro" id="IPR013655">
    <property type="entry name" value="PAS_fold_3"/>
</dbReference>
<dbReference type="SMART" id="SM01079">
    <property type="entry name" value="CHASE"/>
    <property type="match status" value="1"/>
</dbReference>
<keyword evidence="9" id="KW-0902">Two-component regulatory system</keyword>
<dbReference type="InterPro" id="IPR003594">
    <property type="entry name" value="HATPase_dom"/>
</dbReference>
<keyword evidence="4" id="KW-0597">Phosphoprotein</keyword>
<comment type="catalytic activity">
    <reaction evidence="1">
        <text>ATP + protein L-histidine = ADP + protein N-phospho-L-histidine.</text>
        <dbReference type="EC" id="2.7.13.3"/>
    </reaction>
</comment>
<dbReference type="PANTHER" id="PTHR43711:SF31">
    <property type="entry name" value="HISTIDINE KINASE"/>
    <property type="match status" value="1"/>
</dbReference>
<sequence>MRPGRSSWTFPVAVFALSAGMTIGIHQYERHADALTWQANLSREAAQVSSELRDRLRMHAQLLRAVRAFQETRAAGDDSWQNFARRLPLERPLQDIRAYGIALLAADGKALPVRHVAAGDGRHGAGADLLAEPRQAEAIELARDRDDVVVSRRIEFAGATEAAPREPGVLMVLPLYRPGAPQGTVAERRRAFAGVVFAAFRMRDFVHSLSRADAGALALRILDEDSFNLAADGQSLSLLYDSGTMADGGFGETREFEFGQRNWHLRFSARSNAGERRDTPALLLFGLLISALLALASRAQVGHRERAERRAQEIGRELRQSEERFKLAAEGANDGIWDRNLEDGTVWHSDRLKAILGFPEEVATASVDFFLSRVHADDRPLLEQALERHLRDRQPYSVDYRFRKGDGEWAWFRSRGQGVWNSDGRAVRLVGSIADVTAQKSAEGEVARYRDFLATVLKFIPQPVFVKNRRREYIAVNAAFCALVDLAEEDILGRIEIWREPLPAGLAGHIREMDERVLAGGGEQVEEQELPMRTGRRIVIARKTLATGPDGEPIVIGTLTDVTELRRAERERIAADRQRKAILDAATEVSIIATDRDGLITVFNRGAEKMLGYCAEEMVGRTTPERIHLPHEVAERGRFLSAELGKPVSGFAVFVTLAGIHGAEQHEWTYVRKDGSQLAVSLVVTAMRDENGELTGYLGIATDVSERQRALAELERQRVRMETIIEHIPGGVSLIDQELNFIAANRELKTVLELPETLFAAGPPSLYAVALFNSRRGEYGPGDPQALAMQLVERARHPVAHVFERTRPNGRTIEVRGTPLPDGGFVTIYTDVTERKRAEAELLRHRDHLQELVDEQTVDLRRAKEAAEAANEAKSEFLANMSHELRTPLHSILSFAALGGERAAVAAEDKLAHYFQRIRDSGGRLLSLVNDLLDLSKLEAGMMRIDATTHDVLPLLNEVIAELEPLAATRALRFSVASAATATTAFVDPGRIAQVLRNLLSNAIKFSPDGGTVDIAIADARLASGRRAGDAHDLAALQIEVRDHGVGIPEAELELVFEKFVQSSATSTGAGGTGLGLPICREIVRAHRGTIRACNNPRGGASLIVTLPREAPAFP</sequence>
<dbReference type="InterPro" id="IPR035965">
    <property type="entry name" value="PAS-like_dom_sf"/>
</dbReference>
<evidence type="ECO:0000256" key="1">
    <source>
        <dbReference type="ARBA" id="ARBA00000085"/>
    </source>
</evidence>
<evidence type="ECO:0000256" key="10">
    <source>
        <dbReference type="ARBA" id="ARBA00023136"/>
    </source>
</evidence>
<keyword evidence="11" id="KW-0175">Coiled coil</keyword>
<reference evidence="16" key="1">
    <citation type="submission" date="2020-11" db="EMBL/GenBank/DDBJ databases">
        <title>Azospira restricta DSM 18626 genome sequence.</title>
        <authorList>
            <person name="Moe W.M."/>
        </authorList>
    </citation>
    <scope>NUCLEOTIDE SEQUENCE</scope>
    <source>
        <strain evidence="16">DSM 18626</strain>
    </source>
</reference>
<keyword evidence="6" id="KW-0812">Transmembrane</keyword>
<dbReference type="RefSeq" id="WP_203388456.1">
    <property type="nucleotide sequence ID" value="NZ_CP064781.1"/>
</dbReference>
<dbReference type="Pfam" id="PF03924">
    <property type="entry name" value="CHASE"/>
    <property type="match status" value="1"/>
</dbReference>
<feature type="coiled-coil region" evidence="11">
    <location>
        <begin position="835"/>
        <end position="880"/>
    </location>
</feature>
<feature type="domain" description="Histidine kinase" evidence="12">
    <location>
        <begin position="880"/>
        <end position="1111"/>
    </location>
</feature>
<evidence type="ECO:0000259" key="13">
    <source>
        <dbReference type="PROSITE" id="PS50112"/>
    </source>
</evidence>
<dbReference type="GO" id="GO:0000155">
    <property type="term" value="F:phosphorelay sensor kinase activity"/>
    <property type="evidence" value="ECO:0007669"/>
    <property type="project" value="InterPro"/>
</dbReference>
<dbReference type="SMART" id="SM00387">
    <property type="entry name" value="HATPase_c"/>
    <property type="match status" value="1"/>
</dbReference>
<evidence type="ECO:0000313" key="17">
    <source>
        <dbReference type="Proteomes" id="UP000663444"/>
    </source>
</evidence>
<dbReference type="Pfam" id="PF08447">
    <property type="entry name" value="PAS_3"/>
    <property type="match status" value="1"/>
</dbReference>
<evidence type="ECO:0000259" key="12">
    <source>
        <dbReference type="PROSITE" id="PS50109"/>
    </source>
</evidence>
<dbReference type="Pfam" id="PF08448">
    <property type="entry name" value="PAS_4"/>
    <property type="match status" value="1"/>
</dbReference>
<dbReference type="InterPro" id="IPR042240">
    <property type="entry name" value="CHASE_sf"/>
</dbReference>
<dbReference type="SUPFAM" id="SSF55785">
    <property type="entry name" value="PYP-like sensor domain (PAS domain)"/>
    <property type="match status" value="4"/>
</dbReference>
<dbReference type="InterPro" id="IPR013767">
    <property type="entry name" value="PAS_fold"/>
</dbReference>
<evidence type="ECO:0000256" key="5">
    <source>
        <dbReference type="ARBA" id="ARBA00022679"/>
    </source>
</evidence>
<dbReference type="Pfam" id="PF00989">
    <property type="entry name" value="PAS"/>
    <property type="match status" value="1"/>
</dbReference>
<evidence type="ECO:0000256" key="9">
    <source>
        <dbReference type="ARBA" id="ARBA00023012"/>
    </source>
</evidence>
<evidence type="ECO:0000259" key="14">
    <source>
        <dbReference type="PROSITE" id="PS50113"/>
    </source>
</evidence>
<dbReference type="Gene3D" id="3.30.565.10">
    <property type="entry name" value="Histidine kinase-like ATPase, C-terminal domain"/>
    <property type="match status" value="1"/>
</dbReference>
<evidence type="ECO:0000256" key="6">
    <source>
        <dbReference type="ARBA" id="ARBA00022692"/>
    </source>
</evidence>
<dbReference type="InterPro" id="IPR036097">
    <property type="entry name" value="HisK_dim/P_sf"/>
</dbReference>
<evidence type="ECO:0000313" key="16">
    <source>
        <dbReference type="EMBL" id="QRJ64928.1"/>
    </source>
</evidence>
<feature type="domain" description="PAS" evidence="13">
    <location>
        <begin position="575"/>
        <end position="622"/>
    </location>
</feature>
<keyword evidence="17" id="KW-1185">Reference proteome</keyword>
<name>A0A974SR22_9RHOO</name>
<dbReference type="SMART" id="SM00388">
    <property type="entry name" value="HisKA"/>
    <property type="match status" value="1"/>
</dbReference>
<dbReference type="Pfam" id="PF02518">
    <property type="entry name" value="HATPase_c"/>
    <property type="match status" value="1"/>
</dbReference>
<evidence type="ECO:0000259" key="15">
    <source>
        <dbReference type="PROSITE" id="PS50839"/>
    </source>
</evidence>
<feature type="domain" description="CHASE" evidence="15">
    <location>
        <begin position="112"/>
        <end position="266"/>
    </location>
</feature>